<evidence type="ECO:0000313" key="2">
    <source>
        <dbReference type="WBParaSite" id="Gr19_v10_g10018.t1"/>
    </source>
</evidence>
<reference evidence="2" key="1">
    <citation type="submission" date="2022-11" db="UniProtKB">
        <authorList>
            <consortium name="WormBaseParasite"/>
        </authorList>
    </citation>
    <scope>IDENTIFICATION</scope>
</reference>
<protein>
    <submittedName>
        <fullName evidence="2">Uncharacterized protein</fullName>
    </submittedName>
</protein>
<dbReference type="AlphaFoldDB" id="A0A914GPP2"/>
<proteinExistence type="predicted"/>
<dbReference type="WBParaSite" id="Gr19_v10_g10018.t1">
    <property type="protein sequence ID" value="Gr19_v10_g10018.t1"/>
    <property type="gene ID" value="Gr19_v10_g10018"/>
</dbReference>
<keyword evidence="1" id="KW-1185">Reference proteome</keyword>
<evidence type="ECO:0000313" key="1">
    <source>
        <dbReference type="Proteomes" id="UP000887572"/>
    </source>
</evidence>
<name>A0A914GPP2_GLORO</name>
<sequence>MTSQKIVAPVQLKITNSKDGKMPSSVKVYARSTTTTTFSDEKWADFIVMCAPWGVMGSDDEFIHYILIPFAHEARRREAKSGPRGVCPLADRVTTTLWAALQGGHMDGDEN</sequence>
<accession>A0A914GPP2</accession>
<dbReference type="Proteomes" id="UP000887572">
    <property type="component" value="Unplaced"/>
</dbReference>
<organism evidence="1 2">
    <name type="scientific">Globodera rostochiensis</name>
    <name type="common">Golden nematode worm</name>
    <name type="synonym">Heterodera rostochiensis</name>
    <dbReference type="NCBI Taxonomy" id="31243"/>
    <lineage>
        <taxon>Eukaryota</taxon>
        <taxon>Metazoa</taxon>
        <taxon>Ecdysozoa</taxon>
        <taxon>Nematoda</taxon>
        <taxon>Chromadorea</taxon>
        <taxon>Rhabditida</taxon>
        <taxon>Tylenchina</taxon>
        <taxon>Tylenchomorpha</taxon>
        <taxon>Tylenchoidea</taxon>
        <taxon>Heteroderidae</taxon>
        <taxon>Heteroderinae</taxon>
        <taxon>Globodera</taxon>
    </lineage>
</organism>